<sequence>MKFLQLFRLFAVPKLLQQAASLKLNVTAIGARDGLSTLECWQMDQPFDTSTTPGTSGSAQTQLGNVSTLSYSILPSAFDGGLHNAPKNQWVVFLSGLAYITVPGDDDTSSVFVTGGQFGLIFAADTSDVSKEGHRTQYPGITETVALQMPTSDGKVPKHDLVHNGPCSISEIAGLRTLTLPA</sequence>
<dbReference type="AlphaFoldDB" id="A0A553HP87"/>
<reference evidence="3" key="1">
    <citation type="submission" date="2019-06" db="EMBL/GenBank/DDBJ databases">
        <title>Draft genome sequence of the griseofulvin-producing fungus Xylaria cubensis strain G536.</title>
        <authorList>
            <person name="Mead M.E."/>
            <person name="Raja H.A."/>
            <person name="Steenwyk J.L."/>
            <person name="Knowles S.L."/>
            <person name="Oberlies N.H."/>
            <person name="Rokas A."/>
        </authorList>
    </citation>
    <scope>NUCLEOTIDE SEQUENCE [LARGE SCALE GENOMIC DNA]</scope>
    <source>
        <strain evidence="3">G536</strain>
    </source>
</reference>
<evidence type="ECO:0000256" key="1">
    <source>
        <dbReference type="SAM" id="SignalP"/>
    </source>
</evidence>
<protein>
    <recommendedName>
        <fullName evidence="4">Small secreted protein</fullName>
    </recommendedName>
</protein>
<dbReference type="Proteomes" id="UP000319160">
    <property type="component" value="Unassembled WGS sequence"/>
</dbReference>
<keyword evidence="3" id="KW-1185">Reference proteome</keyword>
<evidence type="ECO:0008006" key="4">
    <source>
        <dbReference type="Google" id="ProtNLM"/>
    </source>
</evidence>
<feature type="chain" id="PRO_5021774815" description="Small secreted protein" evidence="1">
    <location>
        <begin position="22"/>
        <end position="182"/>
    </location>
</feature>
<name>A0A553HP87_9PEZI</name>
<dbReference type="OrthoDB" id="3223416at2759"/>
<evidence type="ECO:0000313" key="2">
    <source>
        <dbReference type="EMBL" id="TRX89766.1"/>
    </source>
</evidence>
<accession>A0A553HP87</accession>
<comment type="caution">
    <text evidence="2">The sequence shown here is derived from an EMBL/GenBank/DDBJ whole genome shotgun (WGS) entry which is preliminary data.</text>
</comment>
<feature type="signal peptide" evidence="1">
    <location>
        <begin position="1"/>
        <end position="21"/>
    </location>
</feature>
<keyword evidence="1" id="KW-0732">Signal</keyword>
<organism evidence="2 3">
    <name type="scientific">Xylaria flabelliformis</name>
    <dbReference type="NCBI Taxonomy" id="2512241"/>
    <lineage>
        <taxon>Eukaryota</taxon>
        <taxon>Fungi</taxon>
        <taxon>Dikarya</taxon>
        <taxon>Ascomycota</taxon>
        <taxon>Pezizomycotina</taxon>
        <taxon>Sordariomycetes</taxon>
        <taxon>Xylariomycetidae</taxon>
        <taxon>Xylariales</taxon>
        <taxon>Xylariaceae</taxon>
        <taxon>Xylaria</taxon>
    </lineage>
</organism>
<gene>
    <name evidence="2" type="ORF">FHL15_009356</name>
</gene>
<proteinExistence type="predicted"/>
<evidence type="ECO:0000313" key="3">
    <source>
        <dbReference type="Proteomes" id="UP000319160"/>
    </source>
</evidence>
<dbReference type="EMBL" id="VFLP01000063">
    <property type="protein sequence ID" value="TRX89766.1"/>
    <property type="molecule type" value="Genomic_DNA"/>
</dbReference>